<evidence type="ECO:0000256" key="1">
    <source>
        <dbReference type="SAM" id="MobiDB-lite"/>
    </source>
</evidence>
<evidence type="ECO:0000313" key="3">
    <source>
        <dbReference type="Proteomes" id="UP000325333"/>
    </source>
</evidence>
<reference evidence="2 3" key="1">
    <citation type="submission" date="2019-07" db="EMBL/GenBank/DDBJ databases">
        <title>Genome sequencing of the stress-tolerant strain Azospirillum brasilense Az19.</title>
        <authorList>
            <person name="Maroniche G.A."/>
            <person name="Garcia J.E."/>
            <person name="Pagnussat L."/>
            <person name="Amenta M."/>
            <person name="Creus C.M."/>
        </authorList>
    </citation>
    <scope>NUCLEOTIDE SEQUENCE [LARGE SCALE GENOMIC DNA]</scope>
    <source>
        <strain evidence="2 3">Az19</strain>
    </source>
</reference>
<organism evidence="2 3">
    <name type="scientific">Azospirillum argentinense</name>
    <dbReference type="NCBI Taxonomy" id="2970906"/>
    <lineage>
        <taxon>Bacteria</taxon>
        <taxon>Pseudomonadati</taxon>
        <taxon>Pseudomonadota</taxon>
        <taxon>Alphaproteobacteria</taxon>
        <taxon>Rhodospirillales</taxon>
        <taxon>Azospirillaceae</taxon>
        <taxon>Azospirillum</taxon>
    </lineage>
</organism>
<feature type="compositionally biased region" description="Basic residues" evidence="1">
    <location>
        <begin position="51"/>
        <end position="64"/>
    </location>
</feature>
<dbReference type="EMBL" id="VEWN01000002">
    <property type="protein sequence ID" value="KAA1057290.1"/>
    <property type="molecule type" value="Genomic_DNA"/>
</dbReference>
<evidence type="ECO:0000313" key="2">
    <source>
        <dbReference type="EMBL" id="KAA1057290.1"/>
    </source>
</evidence>
<protein>
    <submittedName>
        <fullName evidence="2">Uncharacterized protein</fullName>
    </submittedName>
</protein>
<feature type="region of interest" description="Disordered" evidence="1">
    <location>
        <begin position="45"/>
        <end position="83"/>
    </location>
</feature>
<sequence length="83" mass="9220">MFGVGCPHRIKSFSNSVPTPNPRAIAVPPSKNPERAARLFLPNRCNLPTRSHPRRKSPRPRRQVANRNAGTVPMLRADVEAPC</sequence>
<proteinExistence type="predicted"/>
<accession>A0A5B0L0L7</accession>
<gene>
    <name evidence="2" type="ORF">FH063_001458</name>
</gene>
<dbReference type="AlphaFoldDB" id="A0A5B0L0L7"/>
<dbReference type="Proteomes" id="UP000325333">
    <property type="component" value="Unassembled WGS sequence"/>
</dbReference>
<comment type="caution">
    <text evidence="2">The sequence shown here is derived from an EMBL/GenBank/DDBJ whole genome shotgun (WGS) entry which is preliminary data.</text>
</comment>
<name>A0A5B0L0L7_9PROT</name>